<dbReference type="PANTHER" id="PTHR46300:SF5">
    <property type="entry name" value="CYTOCHROME P450"/>
    <property type="match status" value="1"/>
</dbReference>
<keyword evidence="11" id="KW-1185">Reference proteome</keyword>
<comment type="similarity">
    <text evidence="3">Belongs to the cytochrome P450 family.</text>
</comment>
<comment type="cofactor">
    <cofactor evidence="1 9">
        <name>heme</name>
        <dbReference type="ChEBI" id="CHEBI:30413"/>
    </cofactor>
</comment>
<comment type="caution">
    <text evidence="10">The sequence shown here is derived from an EMBL/GenBank/DDBJ whole genome shotgun (WGS) entry which is preliminary data.</text>
</comment>
<dbReference type="InterPro" id="IPR002401">
    <property type="entry name" value="Cyt_P450_E_grp-I"/>
</dbReference>
<dbReference type="PANTHER" id="PTHR46300">
    <property type="entry name" value="P450, PUTATIVE (EUROFUNG)-RELATED-RELATED"/>
    <property type="match status" value="1"/>
</dbReference>
<evidence type="ECO:0000256" key="5">
    <source>
        <dbReference type="ARBA" id="ARBA00022723"/>
    </source>
</evidence>
<dbReference type="AlphaFoldDB" id="A0AAD7IVM6"/>
<evidence type="ECO:0000256" key="9">
    <source>
        <dbReference type="PIRSR" id="PIRSR602401-1"/>
    </source>
</evidence>
<gene>
    <name evidence="10" type="ORF">B0H16DRAFT_832069</name>
</gene>
<evidence type="ECO:0000256" key="3">
    <source>
        <dbReference type="ARBA" id="ARBA00010617"/>
    </source>
</evidence>
<evidence type="ECO:0000256" key="8">
    <source>
        <dbReference type="ARBA" id="ARBA00023033"/>
    </source>
</evidence>
<keyword evidence="4 9" id="KW-0349">Heme</keyword>
<keyword evidence="7 9" id="KW-0408">Iron</keyword>
<evidence type="ECO:0000256" key="2">
    <source>
        <dbReference type="ARBA" id="ARBA00005179"/>
    </source>
</evidence>
<dbReference type="Pfam" id="PF00067">
    <property type="entry name" value="p450"/>
    <property type="match status" value="1"/>
</dbReference>
<dbReference type="GO" id="GO:0020037">
    <property type="term" value="F:heme binding"/>
    <property type="evidence" value="ECO:0007669"/>
    <property type="project" value="InterPro"/>
</dbReference>
<dbReference type="Proteomes" id="UP001215598">
    <property type="component" value="Unassembled WGS sequence"/>
</dbReference>
<evidence type="ECO:0000256" key="7">
    <source>
        <dbReference type="ARBA" id="ARBA00023004"/>
    </source>
</evidence>
<evidence type="ECO:0000256" key="6">
    <source>
        <dbReference type="ARBA" id="ARBA00023002"/>
    </source>
</evidence>
<dbReference type="EMBL" id="JARKIB010000062">
    <property type="protein sequence ID" value="KAJ7751440.1"/>
    <property type="molecule type" value="Genomic_DNA"/>
</dbReference>
<accession>A0AAD7IVM6</accession>
<evidence type="ECO:0000256" key="1">
    <source>
        <dbReference type="ARBA" id="ARBA00001971"/>
    </source>
</evidence>
<comment type="pathway">
    <text evidence="2">Secondary metabolite biosynthesis.</text>
</comment>
<dbReference type="InterPro" id="IPR050364">
    <property type="entry name" value="Cytochrome_P450_fung"/>
</dbReference>
<dbReference type="InterPro" id="IPR001128">
    <property type="entry name" value="Cyt_P450"/>
</dbReference>
<proteinExistence type="inferred from homology"/>
<evidence type="ECO:0000313" key="11">
    <source>
        <dbReference type="Proteomes" id="UP001215598"/>
    </source>
</evidence>
<keyword evidence="5 9" id="KW-0479">Metal-binding</keyword>
<name>A0AAD7IVM6_9AGAR</name>
<organism evidence="10 11">
    <name type="scientific">Mycena metata</name>
    <dbReference type="NCBI Taxonomy" id="1033252"/>
    <lineage>
        <taxon>Eukaryota</taxon>
        <taxon>Fungi</taxon>
        <taxon>Dikarya</taxon>
        <taxon>Basidiomycota</taxon>
        <taxon>Agaricomycotina</taxon>
        <taxon>Agaricomycetes</taxon>
        <taxon>Agaricomycetidae</taxon>
        <taxon>Agaricales</taxon>
        <taxon>Marasmiineae</taxon>
        <taxon>Mycenaceae</taxon>
        <taxon>Mycena</taxon>
    </lineage>
</organism>
<keyword evidence="8" id="KW-0503">Monooxygenase</keyword>
<dbReference type="SUPFAM" id="SSF48264">
    <property type="entry name" value="Cytochrome P450"/>
    <property type="match status" value="1"/>
</dbReference>
<dbReference type="GO" id="GO:0005506">
    <property type="term" value="F:iron ion binding"/>
    <property type="evidence" value="ECO:0007669"/>
    <property type="project" value="InterPro"/>
</dbReference>
<sequence length="520" mass="58808">MSFVLYGFTALGCLGLYFFFDKRRRGVPLPPAPPGLPFIGHLLRMPSVDSPLAFHEWAKTYGDVMRLEVLGRTMIILDSHETAVDLLEKRGAIYSDRPELTLYRALGWEPALTFMHYGKQFVKHRALHHSYLNPRRAEEFKVFQCEEGRTLARGLLQSSPDQYERCMRRFATGIITRIVSGHKIADMNDPYLGMSNMVFEAMCKTGVPGNSPLDFFPILRHFPPWFPGASHVGVVREWKPVIRELYEYSVRIVKEQRVRSSNFPFCRRQKRSQELGKAVPSFLQEQLESKDQSGTLDDDVKGAAATMFGAGEVTTWSAVAIFLLAIILHPEYQEKAQKEIDAVIGTQRLPDYGDRESLPMVEAILQETLRWRTGVPLGVPHRVMEDDVYRGMLIPKGAIVFANIRGMALDESVYSDASSFYPERFLPKPTGRGEPYFNNTVFGFGRRICTGQHIAENSLWIAMVTILATCKITNAVDEKGNIIIPDAELFEGLVNHPKDIRCAISPRSPAAKTLIMDDDE</sequence>
<dbReference type="InterPro" id="IPR036396">
    <property type="entry name" value="Cyt_P450_sf"/>
</dbReference>
<dbReference type="PRINTS" id="PR00463">
    <property type="entry name" value="EP450I"/>
</dbReference>
<dbReference type="GO" id="GO:0004497">
    <property type="term" value="F:monooxygenase activity"/>
    <property type="evidence" value="ECO:0007669"/>
    <property type="project" value="UniProtKB-KW"/>
</dbReference>
<evidence type="ECO:0000313" key="10">
    <source>
        <dbReference type="EMBL" id="KAJ7751440.1"/>
    </source>
</evidence>
<protein>
    <submittedName>
        <fullName evidence="10">Cytochrome P450</fullName>
    </submittedName>
</protein>
<dbReference type="GO" id="GO:0016705">
    <property type="term" value="F:oxidoreductase activity, acting on paired donors, with incorporation or reduction of molecular oxygen"/>
    <property type="evidence" value="ECO:0007669"/>
    <property type="project" value="InterPro"/>
</dbReference>
<feature type="binding site" description="axial binding residue" evidence="9">
    <location>
        <position position="449"/>
    </location>
    <ligand>
        <name>heme</name>
        <dbReference type="ChEBI" id="CHEBI:30413"/>
    </ligand>
    <ligandPart>
        <name>Fe</name>
        <dbReference type="ChEBI" id="CHEBI:18248"/>
    </ligandPart>
</feature>
<keyword evidence="6" id="KW-0560">Oxidoreductase</keyword>
<reference evidence="10" key="1">
    <citation type="submission" date="2023-03" db="EMBL/GenBank/DDBJ databases">
        <title>Massive genome expansion in bonnet fungi (Mycena s.s.) driven by repeated elements and novel gene families across ecological guilds.</title>
        <authorList>
            <consortium name="Lawrence Berkeley National Laboratory"/>
            <person name="Harder C.B."/>
            <person name="Miyauchi S."/>
            <person name="Viragh M."/>
            <person name="Kuo A."/>
            <person name="Thoen E."/>
            <person name="Andreopoulos B."/>
            <person name="Lu D."/>
            <person name="Skrede I."/>
            <person name="Drula E."/>
            <person name="Henrissat B."/>
            <person name="Morin E."/>
            <person name="Kohler A."/>
            <person name="Barry K."/>
            <person name="LaButti K."/>
            <person name="Morin E."/>
            <person name="Salamov A."/>
            <person name="Lipzen A."/>
            <person name="Mereny Z."/>
            <person name="Hegedus B."/>
            <person name="Baldrian P."/>
            <person name="Stursova M."/>
            <person name="Weitz H."/>
            <person name="Taylor A."/>
            <person name="Grigoriev I.V."/>
            <person name="Nagy L.G."/>
            <person name="Martin F."/>
            <person name="Kauserud H."/>
        </authorList>
    </citation>
    <scope>NUCLEOTIDE SEQUENCE</scope>
    <source>
        <strain evidence="10">CBHHK182m</strain>
    </source>
</reference>
<dbReference type="CDD" id="cd11065">
    <property type="entry name" value="CYP64-like"/>
    <property type="match status" value="1"/>
</dbReference>
<evidence type="ECO:0000256" key="4">
    <source>
        <dbReference type="ARBA" id="ARBA00022617"/>
    </source>
</evidence>
<dbReference type="Gene3D" id="1.10.630.10">
    <property type="entry name" value="Cytochrome P450"/>
    <property type="match status" value="1"/>
</dbReference>